<evidence type="ECO:0000256" key="1">
    <source>
        <dbReference type="ARBA" id="ARBA00006484"/>
    </source>
</evidence>
<dbReference type="AlphaFoldDB" id="A0A401H5R2"/>
<evidence type="ECO:0000313" key="4">
    <source>
        <dbReference type="Proteomes" id="UP000287166"/>
    </source>
</evidence>
<dbReference type="EMBL" id="BFAD01000017">
    <property type="protein sequence ID" value="GBE89719.1"/>
    <property type="molecule type" value="Genomic_DNA"/>
</dbReference>
<evidence type="ECO:0000313" key="3">
    <source>
        <dbReference type="EMBL" id="GBE89719.1"/>
    </source>
</evidence>
<organism evidence="3 4">
    <name type="scientific">Sparassis crispa</name>
    <dbReference type="NCBI Taxonomy" id="139825"/>
    <lineage>
        <taxon>Eukaryota</taxon>
        <taxon>Fungi</taxon>
        <taxon>Dikarya</taxon>
        <taxon>Basidiomycota</taxon>
        <taxon>Agaricomycotina</taxon>
        <taxon>Agaricomycetes</taxon>
        <taxon>Polyporales</taxon>
        <taxon>Sparassidaceae</taxon>
        <taxon>Sparassis</taxon>
    </lineage>
</organism>
<gene>
    <name evidence="3" type="ORF">SCP_1700430</name>
</gene>
<name>A0A401H5R2_9APHY</name>
<proteinExistence type="inferred from homology"/>
<dbReference type="PANTHER" id="PTHR42760:SF37">
    <property type="entry name" value="CLAVALDEHYDE DEHYDROGENASE"/>
    <property type="match status" value="1"/>
</dbReference>
<dbReference type="STRING" id="139825.A0A401H5R2"/>
<reference evidence="3 4" key="1">
    <citation type="journal article" date="2018" name="Sci. Rep.">
        <title>Genome sequence of the cauliflower mushroom Sparassis crispa (Hanabiratake) and its association with beneficial usage.</title>
        <authorList>
            <person name="Kiyama R."/>
            <person name="Furutani Y."/>
            <person name="Kawaguchi K."/>
            <person name="Nakanishi T."/>
        </authorList>
    </citation>
    <scope>NUCLEOTIDE SEQUENCE [LARGE SCALE GENOMIC DNA]</scope>
</reference>
<protein>
    <submittedName>
        <fullName evidence="3">Short chain dehydrogenase citE</fullName>
    </submittedName>
</protein>
<dbReference type="Pfam" id="PF00106">
    <property type="entry name" value="adh_short"/>
    <property type="match status" value="2"/>
</dbReference>
<dbReference type="RefSeq" id="XP_027620632.1">
    <property type="nucleotide sequence ID" value="XM_027764831.1"/>
</dbReference>
<dbReference type="Proteomes" id="UP000287166">
    <property type="component" value="Unassembled WGS sequence"/>
</dbReference>
<keyword evidence="4" id="KW-1185">Reference proteome</keyword>
<accession>A0A401H5R2</accession>
<dbReference type="InterPro" id="IPR036291">
    <property type="entry name" value="NAD(P)-bd_dom_sf"/>
</dbReference>
<dbReference type="PRINTS" id="PR00081">
    <property type="entry name" value="GDHRDH"/>
</dbReference>
<dbReference type="GeneID" id="38786636"/>
<comment type="similarity">
    <text evidence="1">Belongs to the short-chain dehydrogenases/reductases (SDR) family.</text>
</comment>
<dbReference type="PANTHER" id="PTHR42760">
    <property type="entry name" value="SHORT-CHAIN DEHYDROGENASES/REDUCTASES FAMILY MEMBER"/>
    <property type="match status" value="1"/>
</dbReference>
<dbReference type="CDD" id="cd05233">
    <property type="entry name" value="SDR_c"/>
    <property type="match status" value="1"/>
</dbReference>
<dbReference type="InParanoid" id="A0A401H5R2"/>
<sequence length="261" mass="28444">MPHHSDAGSYFVPTTHHDTYPAIDPTKADLSGKVVLVTGASRGIGKTIAVAFTQAGASGLVLLARGDTEAVEAACLAAQRPGQSVMILPLAVDITNQTQVVMRPGSDPVDWWKVWEVNIRGTYNVSQAFIPLLIDCGGGKLIVSILAHQSMPALSTYQSSKFVVVRVTESIVADYGPQGIIAFAVHPCGTPTDMNAHVPPEIKKPFIDTPELAAHTMVWLVRERREWLSARYVSCEWDVEELLAKKEDIIEGDKLKFRMIV</sequence>
<keyword evidence="2" id="KW-0560">Oxidoreductase</keyword>
<dbReference type="GO" id="GO:0016616">
    <property type="term" value="F:oxidoreductase activity, acting on the CH-OH group of donors, NAD or NADP as acceptor"/>
    <property type="evidence" value="ECO:0007669"/>
    <property type="project" value="TreeGrafter"/>
</dbReference>
<dbReference type="InterPro" id="IPR002347">
    <property type="entry name" value="SDR_fam"/>
</dbReference>
<evidence type="ECO:0000256" key="2">
    <source>
        <dbReference type="ARBA" id="ARBA00023002"/>
    </source>
</evidence>
<comment type="caution">
    <text evidence="3">The sequence shown here is derived from an EMBL/GenBank/DDBJ whole genome shotgun (WGS) entry which is preliminary data.</text>
</comment>
<dbReference type="OrthoDB" id="1933717at2759"/>
<dbReference type="SUPFAM" id="SSF51735">
    <property type="entry name" value="NAD(P)-binding Rossmann-fold domains"/>
    <property type="match status" value="1"/>
</dbReference>
<dbReference type="Gene3D" id="3.40.50.720">
    <property type="entry name" value="NAD(P)-binding Rossmann-like Domain"/>
    <property type="match status" value="2"/>
</dbReference>